<feature type="region of interest" description="Disordered" evidence="1">
    <location>
        <begin position="70"/>
        <end position="94"/>
    </location>
</feature>
<gene>
    <name evidence="2" type="ORF">AArcSl_1611</name>
</gene>
<dbReference type="KEGG" id="hdf:AArcSl_1611"/>
<evidence type="ECO:0000313" key="2">
    <source>
        <dbReference type="EMBL" id="AUX09240.1"/>
    </source>
</evidence>
<evidence type="ECO:0000313" key="3">
    <source>
        <dbReference type="Proteomes" id="UP000263012"/>
    </source>
</evidence>
<dbReference type="GeneID" id="37877960"/>
<feature type="compositionally biased region" description="Acidic residues" evidence="1">
    <location>
        <begin position="76"/>
        <end position="85"/>
    </location>
</feature>
<protein>
    <submittedName>
        <fullName evidence="2">Uncharacterized protein</fullName>
    </submittedName>
</protein>
<dbReference type="Proteomes" id="UP000263012">
    <property type="component" value="Chromosome"/>
</dbReference>
<accession>A0A343TJG8</accession>
<evidence type="ECO:0000256" key="1">
    <source>
        <dbReference type="SAM" id="MobiDB-lite"/>
    </source>
</evidence>
<organism evidence="2 3">
    <name type="scientific">Halalkaliarchaeum desulfuricum</name>
    <dbReference type="NCBI Taxonomy" id="2055893"/>
    <lineage>
        <taxon>Archaea</taxon>
        <taxon>Methanobacteriati</taxon>
        <taxon>Methanobacteriota</taxon>
        <taxon>Stenosarchaea group</taxon>
        <taxon>Halobacteria</taxon>
        <taxon>Halobacteriales</taxon>
        <taxon>Haloferacaceae</taxon>
        <taxon>Halalkaliarchaeum</taxon>
    </lineage>
</organism>
<name>A0A343TJG8_9EURY</name>
<reference evidence="3" key="1">
    <citation type="submission" date="2017-11" db="EMBL/GenBank/DDBJ databases">
        <title>Phenotypic and genomic properties of facultatively anaerobic sulfur-reducing natronoarchaea from hypersaline soda lakes.</title>
        <authorList>
            <person name="Sorokin D.Y."/>
            <person name="Kublanov I.V."/>
            <person name="Roman P."/>
            <person name="Sinninghe Damste J.S."/>
            <person name="Golyshin P.N."/>
            <person name="Rojo D."/>
            <person name="Ciordia S."/>
            <person name="Mena M.D.C."/>
            <person name="Ferrer M."/>
            <person name="Messina E."/>
            <person name="Smedile F."/>
            <person name="La Spada G."/>
            <person name="La Cono V."/>
            <person name="Yakimov M.M."/>
        </authorList>
    </citation>
    <scope>NUCLEOTIDE SEQUENCE [LARGE SCALE GENOMIC DNA]</scope>
    <source>
        <strain evidence="3">AArc-Sl</strain>
    </source>
</reference>
<proteinExistence type="predicted"/>
<sequence>MTLRVDTTQKKDTWQLSCPECGSRNWRANDGYFECRACTHSGRELYDEVDERLRSREEIEFVGSHANWKAPYAVEPGDDEEGETETDSKREVVR</sequence>
<dbReference type="OrthoDB" id="266394at2157"/>
<dbReference type="EMBL" id="CP025066">
    <property type="protein sequence ID" value="AUX09240.1"/>
    <property type="molecule type" value="Genomic_DNA"/>
</dbReference>
<keyword evidence="3" id="KW-1185">Reference proteome</keyword>
<dbReference type="RefSeq" id="WP_119817500.1">
    <property type="nucleotide sequence ID" value="NZ_CP025066.1"/>
</dbReference>
<dbReference type="AlphaFoldDB" id="A0A343TJG8"/>